<name>A0A2K1KCZ1_PHYPA</name>
<reference evidence="2 4" key="2">
    <citation type="journal article" date="2018" name="Plant J.">
        <title>The Physcomitrella patens chromosome-scale assembly reveals moss genome structure and evolution.</title>
        <authorList>
            <person name="Lang D."/>
            <person name="Ullrich K.K."/>
            <person name="Murat F."/>
            <person name="Fuchs J."/>
            <person name="Jenkins J."/>
            <person name="Haas F.B."/>
            <person name="Piednoel M."/>
            <person name="Gundlach H."/>
            <person name="Van Bel M."/>
            <person name="Meyberg R."/>
            <person name="Vives C."/>
            <person name="Morata J."/>
            <person name="Symeonidi A."/>
            <person name="Hiss M."/>
            <person name="Muchero W."/>
            <person name="Kamisugi Y."/>
            <person name="Saleh O."/>
            <person name="Blanc G."/>
            <person name="Decker E.L."/>
            <person name="van Gessel N."/>
            <person name="Grimwood J."/>
            <person name="Hayes R.D."/>
            <person name="Graham S.W."/>
            <person name="Gunter L.E."/>
            <person name="McDaniel S.F."/>
            <person name="Hoernstein S.N.W."/>
            <person name="Larsson A."/>
            <person name="Li F.W."/>
            <person name="Perroud P.F."/>
            <person name="Phillips J."/>
            <person name="Ranjan P."/>
            <person name="Rokshar D.S."/>
            <person name="Rothfels C.J."/>
            <person name="Schneider L."/>
            <person name="Shu S."/>
            <person name="Stevenson D.W."/>
            <person name="Thummler F."/>
            <person name="Tillich M."/>
            <person name="Villarreal Aguilar J.C."/>
            <person name="Widiez T."/>
            <person name="Wong G.K."/>
            <person name="Wymore A."/>
            <person name="Zhang Y."/>
            <person name="Zimmer A.D."/>
            <person name="Quatrano R.S."/>
            <person name="Mayer K.F.X."/>
            <person name="Goodstein D."/>
            <person name="Casacuberta J.M."/>
            <person name="Vandepoele K."/>
            <person name="Reski R."/>
            <person name="Cuming A.C."/>
            <person name="Tuskan G.A."/>
            <person name="Maumus F."/>
            <person name="Salse J."/>
            <person name="Schmutz J."/>
            <person name="Rensing S.A."/>
        </authorList>
    </citation>
    <scope>NUCLEOTIDE SEQUENCE [LARGE SCALE GENOMIC DNA]</scope>
    <source>
        <strain evidence="3 4">cv. Gransden 2004</strain>
    </source>
</reference>
<feature type="chain" id="PRO_5036043029" description="Secreted protein" evidence="1">
    <location>
        <begin position="22"/>
        <end position="87"/>
    </location>
</feature>
<reference evidence="3" key="3">
    <citation type="submission" date="2020-12" db="UniProtKB">
        <authorList>
            <consortium name="EnsemblPlants"/>
        </authorList>
    </citation>
    <scope>IDENTIFICATION</scope>
</reference>
<evidence type="ECO:0000313" key="2">
    <source>
        <dbReference type="EMBL" id="PNR51643.1"/>
    </source>
</evidence>
<evidence type="ECO:0008006" key="5">
    <source>
        <dbReference type="Google" id="ProtNLM"/>
    </source>
</evidence>
<dbReference type="PaxDb" id="3218-PP1S97_37V6.1"/>
<protein>
    <recommendedName>
        <fullName evidence="5">Secreted protein</fullName>
    </recommendedName>
</protein>
<dbReference type="AlphaFoldDB" id="A0A2K1KCZ1"/>
<feature type="signal peptide" evidence="1">
    <location>
        <begin position="1"/>
        <end position="21"/>
    </location>
</feature>
<gene>
    <name evidence="2" type="ORF">PHYPA_010830</name>
</gene>
<evidence type="ECO:0000313" key="3">
    <source>
        <dbReference type="EnsemblPlants" id="PAC:32925668.CDS.1"/>
    </source>
</evidence>
<evidence type="ECO:0000313" key="4">
    <source>
        <dbReference type="Proteomes" id="UP000006727"/>
    </source>
</evidence>
<dbReference type="InParanoid" id="A0A2K1KCZ1"/>
<keyword evidence="1" id="KW-0732">Signal</keyword>
<sequence length="87" mass="9609">MFLFFFFFFFFCLLCLHWCIGCTMLSSGGFYLVLFKVGVSGNVISSVGVIGENADDSSVGCVVDKVGPRDCTPHSDALDILRLRALW</sequence>
<accession>A0A2K1KCZ1</accession>
<dbReference type="Proteomes" id="UP000006727">
    <property type="component" value="Chromosome 7"/>
</dbReference>
<dbReference type="EMBL" id="ABEU02000007">
    <property type="protein sequence ID" value="PNR51643.1"/>
    <property type="molecule type" value="Genomic_DNA"/>
</dbReference>
<organism evidence="2">
    <name type="scientific">Physcomitrium patens</name>
    <name type="common">Spreading-leaved earth moss</name>
    <name type="synonym">Physcomitrella patens</name>
    <dbReference type="NCBI Taxonomy" id="3218"/>
    <lineage>
        <taxon>Eukaryota</taxon>
        <taxon>Viridiplantae</taxon>
        <taxon>Streptophyta</taxon>
        <taxon>Embryophyta</taxon>
        <taxon>Bryophyta</taxon>
        <taxon>Bryophytina</taxon>
        <taxon>Bryopsida</taxon>
        <taxon>Funariidae</taxon>
        <taxon>Funariales</taxon>
        <taxon>Funariaceae</taxon>
        <taxon>Physcomitrium</taxon>
    </lineage>
</organism>
<proteinExistence type="predicted"/>
<dbReference type="EnsemblPlants" id="Pp3c7_24870V3.1">
    <property type="protein sequence ID" value="PAC:32925668.CDS.1"/>
    <property type="gene ID" value="Pp3c7_24870"/>
</dbReference>
<evidence type="ECO:0000256" key="1">
    <source>
        <dbReference type="SAM" id="SignalP"/>
    </source>
</evidence>
<keyword evidence="4" id="KW-1185">Reference proteome</keyword>
<reference evidence="2 4" key="1">
    <citation type="journal article" date="2008" name="Science">
        <title>The Physcomitrella genome reveals evolutionary insights into the conquest of land by plants.</title>
        <authorList>
            <person name="Rensing S."/>
            <person name="Lang D."/>
            <person name="Zimmer A."/>
            <person name="Terry A."/>
            <person name="Salamov A."/>
            <person name="Shapiro H."/>
            <person name="Nishiyama T."/>
            <person name="Perroud P.-F."/>
            <person name="Lindquist E."/>
            <person name="Kamisugi Y."/>
            <person name="Tanahashi T."/>
            <person name="Sakakibara K."/>
            <person name="Fujita T."/>
            <person name="Oishi K."/>
            <person name="Shin-I T."/>
            <person name="Kuroki Y."/>
            <person name="Toyoda A."/>
            <person name="Suzuki Y."/>
            <person name="Hashimoto A."/>
            <person name="Yamaguchi K."/>
            <person name="Sugano A."/>
            <person name="Kohara Y."/>
            <person name="Fujiyama A."/>
            <person name="Anterola A."/>
            <person name="Aoki S."/>
            <person name="Ashton N."/>
            <person name="Barbazuk W.B."/>
            <person name="Barker E."/>
            <person name="Bennetzen J."/>
            <person name="Bezanilla M."/>
            <person name="Blankenship R."/>
            <person name="Cho S.H."/>
            <person name="Dutcher S."/>
            <person name="Estelle M."/>
            <person name="Fawcett J.A."/>
            <person name="Gundlach H."/>
            <person name="Hanada K."/>
            <person name="Heyl A."/>
            <person name="Hicks K.A."/>
            <person name="Hugh J."/>
            <person name="Lohr M."/>
            <person name="Mayer K."/>
            <person name="Melkozernov A."/>
            <person name="Murata T."/>
            <person name="Nelson D."/>
            <person name="Pils B."/>
            <person name="Prigge M."/>
            <person name="Reiss B."/>
            <person name="Renner T."/>
            <person name="Rombauts S."/>
            <person name="Rushton P."/>
            <person name="Sanderfoot A."/>
            <person name="Schween G."/>
            <person name="Shiu S.-H."/>
            <person name="Stueber K."/>
            <person name="Theodoulou F.L."/>
            <person name="Tu H."/>
            <person name="Van de Peer Y."/>
            <person name="Verrier P.J."/>
            <person name="Waters E."/>
            <person name="Wood A."/>
            <person name="Yang L."/>
            <person name="Cove D."/>
            <person name="Cuming A."/>
            <person name="Hasebe M."/>
            <person name="Lucas S."/>
            <person name="Mishler D.B."/>
            <person name="Reski R."/>
            <person name="Grigoriev I."/>
            <person name="Quatrano R.S."/>
            <person name="Boore J.L."/>
        </authorList>
    </citation>
    <scope>NUCLEOTIDE SEQUENCE [LARGE SCALE GENOMIC DNA]</scope>
    <source>
        <strain evidence="3 4">cv. Gransden 2004</strain>
    </source>
</reference>
<dbReference type="Gramene" id="Pp3c7_24870V3.1">
    <property type="protein sequence ID" value="PAC:32925668.CDS.1"/>
    <property type="gene ID" value="Pp3c7_24870"/>
</dbReference>